<feature type="binding site" evidence="6">
    <location>
        <begin position="238"/>
        <end position="242"/>
    </location>
    <ligand>
        <name>FAD</name>
        <dbReference type="ChEBI" id="CHEBI:57692"/>
    </ligand>
</feature>
<evidence type="ECO:0000256" key="5">
    <source>
        <dbReference type="ARBA" id="ARBA00022991"/>
    </source>
</evidence>
<dbReference type="PRINTS" id="PR00147">
    <property type="entry name" value="DNAPHOTLYASE"/>
</dbReference>
<name>A0A126T7N6_9GAMM</name>
<comment type="similarity">
    <text evidence="1 7">Belongs to the DNA photolyase class-1 family.</text>
</comment>
<dbReference type="PROSITE" id="PS51645">
    <property type="entry name" value="PHR_CRY_ALPHA_BETA"/>
    <property type="match status" value="1"/>
</dbReference>
<evidence type="ECO:0000256" key="1">
    <source>
        <dbReference type="ARBA" id="ARBA00005862"/>
    </source>
</evidence>
<evidence type="ECO:0000256" key="2">
    <source>
        <dbReference type="ARBA" id="ARBA00017881"/>
    </source>
</evidence>
<keyword evidence="5 7" id="KW-0157">Chromophore</keyword>
<evidence type="ECO:0000256" key="6">
    <source>
        <dbReference type="PIRSR" id="PIRSR602081-1"/>
    </source>
</evidence>
<evidence type="ECO:0000256" key="7">
    <source>
        <dbReference type="RuleBase" id="RU367151"/>
    </source>
</evidence>
<dbReference type="GO" id="GO:0000719">
    <property type="term" value="P:photoreactive repair"/>
    <property type="evidence" value="ECO:0007669"/>
    <property type="project" value="TreeGrafter"/>
</dbReference>
<keyword evidence="3 6" id="KW-0285">Flavoprotein</keyword>
<accession>A0A126T7N6</accession>
<feature type="binding site" evidence="6">
    <location>
        <begin position="375"/>
        <end position="377"/>
    </location>
    <ligand>
        <name>FAD</name>
        <dbReference type="ChEBI" id="CHEBI:57692"/>
    </ligand>
</feature>
<dbReference type="OrthoDB" id="9772484at2"/>
<dbReference type="Pfam" id="PF03441">
    <property type="entry name" value="FAD_binding_7"/>
    <property type="match status" value="1"/>
</dbReference>
<proteinExistence type="inferred from homology"/>
<dbReference type="Gene3D" id="3.40.50.620">
    <property type="entry name" value="HUPs"/>
    <property type="match status" value="1"/>
</dbReference>
<feature type="binding site" evidence="6">
    <location>
        <position position="225"/>
    </location>
    <ligand>
        <name>FAD</name>
        <dbReference type="ChEBI" id="CHEBI:57692"/>
    </ligand>
</feature>
<dbReference type="SUPFAM" id="SSF48173">
    <property type="entry name" value="Cryptochrome/photolyase FAD-binding domain"/>
    <property type="match status" value="1"/>
</dbReference>
<gene>
    <name evidence="9" type="ORF">JT25_016725</name>
</gene>
<dbReference type="KEGG" id="mdn:JT25_016725"/>
<protein>
    <recommendedName>
        <fullName evidence="2 7">Cryptochrome DASH</fullName>
    </recommendedName>
</protein>
<dbReference type="InterPro" id="IPR036155">
    <property type="entry name" value="Crypto/Photolyase_N_sf"/>
</dbReference>
<evidence type="ECO:0000256" key="4">
    <source>
        <dbReference type="ARBA" id="ARBA00022827"/>
    </source>
</evidence>
<dbReference type="Gene3D" id="1.25.40.80">
    <property type="match status" value="1"/>
</dbReference>
<dbReference type="PANTHER" id="PTHR11455">
    <property type="entry name" value="CRYPTOCHROME"/>
    <property type="match status" value="1"/>
</dbReference>
<evidence type="ECO:0000256" key="3">
    <source>
        <dbReference type="ARBA" id="ARBA00022630"/>
    </source>
</evidence>
<organism evidence="9 10">
    <name type="scientific">Methylomonas denitrificans</name>
    <dbReference type="NCBI Taxonomy" id="1538553"/>
    <lineage>
        <taxon>Bacteria</taxon>
        <taxon>Pseudomonadati</taxon>
        <taxon>Pseudomonadota</taxon>
        <taxon>Gammaproteobacteria</taxon>
        <taxon>Methylococcales</taxon>
        <taxon>Methylococcaceae</taxon>
        <taxon>Methylomonas</taxon>
    </lineage>
</organism>
<keyword evidence="4 6" id="KW-0274">FAD</keyword>
<dbReference type="Pfam" id="PF00875">
    <property type="entry name" value="DNA_photolyase"/>
    <property type="match status" value="1"/>
</dbReference>
<feature type="domain" description="Photolyase/cryptochrome alpha/beta" evidence="8">
    <location>
        <begin position="3"/>
        <end position="135"/>
    </location>
</feature>
<dbReference type="GO" id="GO:0003913">
    <property type="term" value="F:DNA photolyase activity"/>
    <property type="evidence" value="ECO:0007669"/>
    <property type="project" value="InterPro"/>
</dbReference>
<dbReference type="Proteomes" id="UP000030512">
    <property type="component" value="Chromosome"/>
</dbReference>
<dbReference type="GO" id="GO:0003677">
    <property type="term" value="F:DNA binding"/>
    <property type="evidence" value="ECO:0007669"/>
    <property type="project" value="TreeGrafter"/>
</dbReference>
<sequence length="452" mass="52521">MRRIGLYWFGNDLRVHDNANLQQASAVVDQLLCVYCLDPVLLAPNQYGMANLSAQRWRFLKEALRDLDRNLQQAGQHLLVCYEAPVTAIRALVVKHGVSVIYRSRHGGFQERQQWQALQKHLPGLRFVESDTQTLFNLKDLPFAQLPQSFTPFKERVEQLPIDHPLPPPDALPPSPEPKSDWLLNFPVYLPASSALDSDMAFHGGETTGKKQLKAYFHSSYPSHYKDLRNELDGWDNSSKFSPWLAQGNLSVRKIYADLRRYEQENRANESTYWLYFELLWREYFQWYAHQYGKRLFAFRGIKQRKPLTCFYPERFQKWCKGYTPYPLVNACMKQLNATGYMSNRGRQIVASCLVNELAVDWRFGAAYFEQHLLDYDVASNWGNWQYLAGVGADPRGQRHFDLEKQTRLYDPDGKFIRKWQAEVRNLPLDSVDAADWPVDPETAKLASELPA</sequence>
<dbReference type="PANTHER" id="PTHR11455:SF22">
    <property type="entry name" value="CRYPTOCHROME DASH"/>
    <property type="match status" value="1"/>
</dbReference>
<dbReference type="Gene3D" id="1.10.579.10">
    <property type="entry name" value="DNA Cyclobutane Dipyrimidine Photolyase, subunit A, domain 3"/>
    <property type="match status" value="1"/>
</dbReference>
<dbReference type="EMBL" id="CP014476">
    <property type="protein sequence ID" value="AMK78105.1"/>
    <property type="molecule type" value="Genomic_DNA"/>
</dbReference>
<dbReference type="SUPFAM" id="SSF52425">
    <property type="entry name" value="Cryptochrome/photolyase, N-terminal domain"/>
    <property type="match status" value="1"/>
</dbReference>
<keyword evidence="10" id="KW-1185">Reference proteome</keyword>
<comment type="cofactor">
    <cofactor evidence="6 7">
        <name>FAD</name>
        <dbReference type="ChEBI" id="CHEBI:57692"/>
    </cofactor>
    <text evidence="6 7">Binds 1 FAD per subunit.</text>
</comment>
<comment type="cofactor">
    <cofactor evidence="7">
        <name>(6R)-5,10-methylene-5,6,7,8-tetrahydrofolate</name>
        <dbReference type="ChEBI" id="CHEBI:15636"/>
    </cofactor>
    <text evidence="7">Binds 1 5,10-methenyltetrahydrofolate (MTHF) per subunit.</text>
</comment>
<dbReference type="GO" id="GO:0071949">
    <property type="term" value="F:FAD binding"/>
    <property type="evidence" value="ECO:0007669"/>
    <property type="project" value="TreeGrafter"/>
</dbReference>
<evidence type="ECO:0000259" key="8">
    <source>
        <dbReference type="PROSITE" id="PS51645"/>
    </source>
</evidence>
<dbReference type="InterPro" id="IPR005101">
    <property type="entry name" value="Cryptochr/Photolyase_FAD-bd"/>
</dbReference>
<dbReference type="AlphaFoldDB" id="A0A126T7N6"/>
<dbReference type="InterPro" id="IPR002081">
    <property type="entry name" value="Cryptochrome/DNA_photolyase_1"/>
</dbReference>
<dbReference type="InterPro" id="IPR036134">
    <property type="entry name" value="Crypto/Photolyase_FAD-like_sf"/>
</dbReference>
<evidence type="ECO:0000313" key="10">
    <source>
        <dbReference type="Proteomes" id="UP000030512"/>
    </source>
</evidence>
<comment type="function">
    <text evidence="7">May have a photoreceptor function.</text>
</comment>
<evidence type="ECO:0000313" key="9">
    <source>
        <dbReference type="EMBL" id="AMK78105.1"/>
    </source>
</evidence>
<dbReference type="RefSeq" id="WP_062329237.1">
    <property type="nucleotide sequence ID" value="NZ_CP014476.1"/>
</dbReference>
<dbReference type="InterPro" id="IPR006050">
    <property type="entry name" value="DNA_photolyase_N"/>
</dbReference>
<dbReference type="InterPro" id="IPR014729">
    <property type="entry name" value="Rossmann-like_a/b/a_fold"/>
</dbReference>
<dbReference type="STRING" id="1538553.JT25_016725"/>
<dbReference type="NCBIfam" id="TIGR02765">
    <property type="entry name" value="crypto_DASH"/>
    <property type="match status" value="1"/>
</dbReference>
<dbReference type="InterPro" id="IPR014133">
    <property type="entry name" value="Cry_DASH"/>
</dbReference>
<reference evidence="9 10" key="1">
    <citation type="journal article" date="2015" name="Environ. Microbiol.">
        <title>Methane oxidation coupled to nitrate reduction under hypoxia by the Gammaproteobacterium Methylomonas denitrificans, sp. nov. type strain FJG1.</title>
        <authorList>
            <person name="Kits K.D."/>
            <person name="Klotz M.G."/>
            <person name="Stein L.Y."/>
        </authorList>
    </citation>
    <scope>NUCLEOTIDE SEQUENCE [LARGE SCALE GENOMIC DNA]</scope>
    <source>
        <strain evidence="9 10">FJG1</strain>
    </source>
</reference>